<keyword evidence="3 5" id="KW-1133">Transmembrane helix</keyword>
<reference evidence="6" key="1">
    <citation type="journal article" date="2007" name="Science">
        <title>Draft genome of the filarial nematode parasite Brugia malayi.</title>
        <authorList>
            <person name="Ghedin E."/>
            <person name="Wang S."/>
            <person name="Spiro D."/>
            <person name="Caler E."/>
            <person name="Zhao Q."/>
            <person name="Crabtree J."/>
            <person name="Allen J.E."/>
            <person name="Delcher A.L."/>
            <person name="Guiliano D.B."/>
            <person name="Miranda-Saavedra D."/>
            <person name="Angiuoli S.V."/>
            <person name="Creasy T."/>
            <person name="Amedeo P."/>
            <person name="Haas B."/>
            <person name="El-Sayed N.M."/>
            <person name="Wortman J.R."/>
            <person name="Feldblyum T."/>
            <person name="Tallon L."/>
            <person name="Schatz M."/>
            <person name="Shumway M."/>
            <person name="Koo H."/>
            <person name="Salzberg S.L."/>
            <person name="Schobel S."/>
            <person name="Pertea M."/>
            <person name="Pop M."/>
            <person name="White O."/>
            <person name="Barton G.J."/>
            <person name="Carlow C.K."/>
            <person name="Crawford M.J."/>
            <person name="Daub J."/>
            <person name="Dimmic M.W."/>
            <person name="Estes C.F."/>
            <person name="Foster J.M."/>
            <person name="Ganatra M."/>
            <person name="Gregory W.F."/>
            <person name="Johnson N.M."/>
            <person name="Jin J."/>
            <person name="Komuniecki R."/>
            <person name="Korf I."/>
            <person name="Kumar S."/>
            <person name="Laney S."/>
            <person name="Li B.W."/>
            <person name="Li W."/>
            <person name="Lindblom T.H."/>
            <person name="Lustigman S."/>
            <person name="Ma D."/>
            <person name="Maina C.V."/>
            <person name="Martin D.M."/>
            <person name="McCarter J.P."/>
            <person name="McReynolds L."/>
            <person name="Mitreva M."/>
            <person name="Nutman T.B."/>
            <person name="Parkinson J."/>
            <person name="Peregrin-Alvarez J.M."/>
            <person name="Poole C."/>
            <person name="Ren Q."/>
            <person name="Saunders L."/>
            <person name="Sluder A.E."/>
            <person name="Smith K."/>
            <person name="Stanke M."/>
            <person name="Unnasch T.R."/>
            <person name="Ware J."/>
            <person name="Wei A.D."/>
            <person name="Weil G."/>
            <person name="Williams D.J."/>
            <person name="Zhang Y."/>
            <person name="Williams S.A."/>
            <person name="Fraser-Liggett C."/>
            <person name="Slatko B."/>
            <person name="Blaxter M.L."/>
            <person name="Scott A.L."/>
        </authorList>
    </citation>
    <scope>NUCLEOTIDE SEQUENCE</scope>
    <source>
        <strain evidence="6">FR3</strain>
    </source>
</reference>
<dbReference type="EMBL" id="LN854948">
    <property type="protein sequence ID" value="CDP90878.1"/>
    <property type="molecule type" value="Genomic_DNA"/>
</dbReference>
<evidence type="ECO:0000256" key="5">
    <source>
        <dbReference type="SAM" id="Phobius"/>
    </source>
</evidence>
<dbReference type="OMA" id="EWTLWNE"/>
<evidence type="ECO:0000256" key="4">
    <source>
        <dbReference type="ARBA" id="ARBA00023136"/>
    </source>
</evidence>
<keyword evidence="2 5" id="KW-0812">Transmembrane</keyword>
<evidence type="ECO:0000256" key="1">
    <source>
        <dbReference type="ARBA" id="ARBA00004141"/>
    </source>
</evidence>
<name>A0A1I9FZM7_BRUMA</name>
<evidence type="ECO:0000313" key="6">
    <source>
        <dbReference type="EMBL" id="CDP90878.1"/>
    </source>
</evidence>
<feature type="transmembrane region" description="Helical" evidence="5">
    <location>
        <begin position="294"/>
        <end position="316"/>
    </location>
</feature>
<reference evidence="6" key="2">
    <citation type="submission" date="2012-12" db="EMBL/GenBank/DDBJ databases">
        <authorList>
            <consortium name="WormBase Consortium"/>
            <person name="Ghedin E."/>
            <person name="Paulini M."/>
        </authorList>
    </citation>
    <scope>NUCLEOTIDE SEQUENCE</scope>
    <source>
        <strain evidence="6">FR3</strain>
    </source>
</reference>
<comment type="subcellular location">
    <subcellularLocation>
        <location evidence="1">Membrane</location>
        <topology evidence="1">Multi-pass membrane protein</topology>
    </subcellularLocation>
</comment>
<dbReference type="GO" id="GO:0016020">
    <property type="term" value="C:membrane"/>
    <property type="evidence" value="ECO:0007669"/>
    <property type="project" value="UniProtKB-SubCell"/>
</dbReference>
<evidence type="ECO:0000256" key="2">
    <source>
        <dbReference type="ARBA" id="ARBA00022692"/>
    </source>
</evidence>
<protein>
    <submittedName>
        <fullName evidence="6">Bm6966, isoform f</fullName>
    </submittedName>
</protein>
<feature type="transmembrane region" description="Helical" evidence="5">
    <location>
        <begin position="160"/>
        <end position="181"/>
    </location>
</feature>
<keyword evidence="4 5" id="KW-0472">Membrane</keyword>
<feature type="transmembrane region" description="Helical" evidence="5">
    <location>
        <begin position="201"/>
        <end position="227"/>
    </location>
</feature>
<dbReference type="AlphaFoldDB" id="A0A1I9FZM7"/>
<dbReference type="Pfam" id="PF10292">
    <property type="entry name" value="7TM_GPCR_Srab"/>
    <property type="match status" value="1"/>
</dbReference>
<proteinExistence type="predicted"/>
<dbReference type="PANTHER" id="PTHR46561:SF11">
    <property type="entry name" value="SERPENTINE RECEPTOR CLASS ALPHA_BETA-14"/>
    <property type="match status" value="1"/>
</dbReference>
<feature type="transmembrane region" description="Helical" evidence="5">
    <location>
        <begin position="36"/>
        <end position="60"/>
    </location>
</feature>
<accession>A0A1I9FZM7</accession>
<dbReference type="PANTHER" id="PTHR46561">
    <property type="entry name" value="SERPENTINE RECEPTOR, CLASS AB (CLASS A-LIKE)-RELATED"/>
    <property type="match status" value="1"/>
</dbReference>
<sequence>MKIKKSKHQTMLVKNIRLIINMESCKQASELANSVAFNAIIIVGIIISATGFVVEIWVMLKITNRILLHQNTRILIITHQLWLILHCAARVFTYTYILVGYQKKHTDPCGYMMFPWECLMIRGPIILTSSLNVASVPAIVSERAIATFLSSKYENFGKTIAVVLIMAQTVIGIGCVLFLYGNFSLLKYGMMVYCARASNKASAKVIVVLSFQAAISFISALVLPLLFSINKRLHRNKIHVNLSHRYQIMENINSLQTLSPMVAFHALLLAVYMSAHCLYYTFNSTFPKFSLTTAIYLECVQLTPLYALTLPIAIVWTEKYVRKTVQENRRKVIELTGSEVADHYFTIFERSQCNLLSLSYCARPIQHFSVVFINRKGMISKILFHFNVSKSESYAICANYVSFFALICLTQCRLLGCDSY</sequence>
<evidence type="ECO:0000256" key="3">
    <source>
        <dbReference type="ARBA" id="ARBA00022989"/>
    </source>
</evidence>
<feature type="transmembrane region" description="Helical" evidence="5">
    <location>
        <begin position="81"/>
        <end position="99"/>
    </location>
</feature>
<gene>
    <name evidence="6" type="primary">Bm6966</name>
    <name evidence="6" type="ORF">BM_Bm6966</name>
</gene>
<dbReference type="InterPro" id="IPR053286">
    <property type="entry name" value="Nematode_rcpt-like_srab"/>
</dbReference>
<dbReference type="InterPro" id="IPR019408">
    <property type="entry name" value="7TM_GPCR_serpentine_rcpt_Srab"/>
</dbReference>
<organism evidence="6">
    <name type="scientific">Brugia malayi</name>
    <name type="common">Filarial nematode worm</name>
    <dbReference type="NCBI Taxonomy" id="6279"/>
    <lineage>
        <taxon>Eukaryota</taxon>
        <taxon>Metazoa</taxon>
        <taxon>Ecdysozoa</taxon>
        <taxon>Nematoda</taxon>
        <taxon>Chromadorea</taxon>
        <taxon>Rhabditida</taxon>
        <taxon>Spirurina</taxon>
        <taxon>Spiruromorpha</taxon>
        <taxon>Filarioidea</taxon>
        <taxon>Onchocercidae</taxon>
        <taxon>Brugia</taxon>
    </lineage>
</organism>
<feature type="transmembrane region" description="Helical" evidence="5">
    <location>
        <begin position="262"/>
        <end position="282"/>
    </location>
</feature>